<gene>
    <name evidence="1" type="ORF">A3C87_01280</name>
</gene>
<evidence type="ECO:0000313" key="1">
    <source>
        <dbReference type="EMBL" id="OGG62205.1"/>
    </source>
</evidence>
<proteinExistence type="predicted"/>
<dbReference type="STRING" id="1798491.A3C87_01280"/>
<sequence length="713" mass="72057">MHTHILQFRTRYAAALGALLALALLGVMVFLLTSLVTPSRAAVLTEDARHELVFYELSPLGEAGGYMMPASCPSGYVESGPHAWRQTGSQVIGWGRRQTTRITETYSAPCTAAAAPTLSLTANPSSISYNSASTLSWSSANATSCTASNGWSGGKALSGSQSTGALTSSRSYTLSCTGAGGTVTRSVTVYVAAAPAMTSINATCSADGNTVSANWSATNATSYNLRVDNQSNPWKGACNVAQYPGDVCADGYGSTSWSAGGAQGNTYNVWVHACVAGYCSSPISRQVTCTPPTPTLTFTGNPTSVTYNTASTLSWSSTNVTSCTASGAWSGSKAVSGSQSTGALTTTPNTYTLTCTGPGGSITRNVTITIPAPTLSFTGNPTSISNGGASTLTWSTANATSCTASGAWSGSKAVSGSQSTGAITTTPNTYTLTCTGPGGSITRDVTVTIPAPTLTIKANPTVVGYGGASTVTWSTTNATACTASGDWTGNKAVSGSQTMSNIIKTPNTYSMTCTGPGGSVTRIANATTGGTSGTSVTIPAPTATLQVRVNGGAWTTAAQTIEPTDTINLQWGSTNASTCNAGGFTAGTTSGIATAVDEPAPGTTKTYTVQCPGATGTSPANASVDVTTRSRLPTLTSSSLIVTSGSTATLTYDLNSNPSCTFDTTDTTLNNVVVSTNGAKSTGQITKQTVYTLECPGGNATIIINIEGDIREQ</sequence>
<evidence type="ECO:0000313" key="2">
    <source>
        <dbReference type="Proteomes" id="UP000176511"/>
    </source>
</evidence>
<organism evidence="1 2">
    <name type="scientific">Candidatus Kaiserbacteria bacterium RIFCSPHIGHO2_02_FULL_49_34</name>
    <dbReference type="NCBI Taxonomy" id="1798491"/>
    <lineage>
        <taxon>Bacteria</taxon>
        <taxon>Candidatus Kaiseribacteriota</taxon>
    </lineage>
</organism>
<dbReference type="AlphaFoldDB" id="A0A1F6DL89"/>
<dbReference type="EMBL" id="MFLE01000009">
    <property type="protein sequence ID" value="OGG62205.1"/>
    <property type="molecule type" value="Genomic_DNA"/>
</dbReference>
<reference evidence="1 2" key="1">
    <citation type="journal article" date="2016" name="Nat. Commun.">
        <title>Thousands of microbial genomes shed light on interconnected biogeochemical processes in an aquifer system.</title>
        <authorList>
            <person name="Anantharaman K."/>
            <person name="Brown C.T."/>
            <person name="Hug L.A."/>
            <person name="Sharon I."/>
            <person name="Castelle C.J."/>
            <person name="Probst A.J."/>
            <person name="Thomas B.C."/>
            <person name="Singh A."/>
            <person name="Wilkins M.J."/>
            <person name="Karaoz U."/>
            <person name="Brodie E.L."/>
            <person name="Williams K.H."/>
            <person name="Hubbard S.S."/>
            <person name="Banfield J.F."/>
        </authorList>
    </citation>
    <scope>NUCLEOTIDE SEQUENCE [LARGE SCALE GENOMIC DNA]</scope>
</reference>
<accession>A0A1F6DL89</accession>
<name>A0A1F6DL89_9BACT</name>
<comment type="caution">
    <text evidence="1">The sequence shown here is derived from an EMBL/GenBank/DDBJ whole genome shotgun (WGS) entry which is preliminary data.</text>
</comment>
<dbReference type="Proteomes" id="UP000176511">
    <property type="component" value="Unassembled WGS sequence"/>
</dbReference>
<protein>
    <submittedName>
        <fullName evidence="1">Uncharacterized protein</fullName>
    </submittedName>
</protein>